<sequence>MALFSRLQLAAALIEYDNDSLDPAKPRRNAQESAIFAHLRRNRDLNGMSAARRSTDYLGVSLPSETGSIAGRESDQDGRRSRSSIDALRNPFGRDSTYEGILDDEEEEGMEVDLTSWGLDAFMPKDKESKNARKRAQELPNPHPQSPSEGGAASRPVAGRHRASASRSMSMSGFDSFGEGGAFLDAKSTTVSLGGRRHSIGSPLDLPAKVPTQQHPQHGRAASVHALIENLPATLPLHSVPFPTSSSNRSVSPSLDELPLTARPSSPASISASKAHARTISLGSRMLVNEDAANPFAVRPPSPDRASRFDPKAARMRTLSNATMGTMKPTDLMQDELNEFTIRPPSPSRSSRFDPKVRTRTMSQGTISTQMLLDNDGASDAGRPRRERLYSRLELMRPKVLIMPSPLQNVAGTSMASPFVVQPDGFELTTDGRPLPPGARTSRRASSTLSLLDPSGVTPPIASNSFTPNPRASLTLSQLTFRNNLAVDGQRDVAYMDIEKRLRRATEDGEQVDLDALAEEALIPAIQTPDMLDDTDRTRRPAGKLFGKSLIDDLESRKAEMRGKVRVFTGDQRPSMMARTPMQRASTLIDPESLKQRPVSQRMDSARSQSDLGRRNSANITPLLNFDDVIPGAPRPPVDAMVSGNPKSVFGVDTLWERELAKLRQIEEHERLEAEERRKRGISDEAARGKKGRGKGKKGKRKDKGEEPEPEPEGGNADENTSMQAPPEARPPSPLHMLPAIQRVAARRQPPPPVDGDETEESDSDDAPPGRLGDPRRSQVETWFAGASDDEDGRGRAKVTSPPARQAVRSLGLPQVLRVDDDSSEEDLPLVATIGRAAQRVSRLQIASDDSDEDRPLTVVLDKRKTMMSSMGGSLSPGASRKADDDEDDDKPLGLRVSRAFPSSSVSSVALPQANAEDDMPLAFHPEQMRRTQYMMAQQQQQMMMQAQAAQLHQSMIFGTPSMMASGFFAPPIPPPMMVPSQLPTTPPPMQDAAKFGRVDKWRHDVAVEGEP</sequence>
<feature type="compositionally biased region" description="Basic and acidic residues" evidence="1">
    <location>
        <begin position="123"/>
        <end position="137"/>
    </location>
</feature>
<evidence type="ECO:0000313" key="3">
    <source>
        <dbReference type="Proteomes" id="UP000250043"/>
    </source>
</evidence>
<feature type="region of interest" description="Disordered" evidence="1">
    <location>
        <begin position="241"/>
        <end position="272"/>
    </location>
</feature>
<gene>
    <name evidence="2" type="ORF">OBBRIDRAFT_776061</name>
</gene>
<accession>A0A8E2AUT6</accession>
<feature type="compositionally biased region" description="Basic and acidic residues" evidence="1">
    <location>
        <begin position="672"/>
        <end position="688"/>
    </location>
</feature>
<feature type="region of interest" description="Disordered" evidence="1">
    <location>
        <begin position="864"/>
        <end position="892"/>
    </location>
</feature>
<reference evidence="2 3" key="1">
    <citation type="submission" date="2016-07" db="EMBL/GenBank/DDBJ databases">
        <title>Draft genome of the white-rot fungus Obba rivulosa 3A-2.</title>
        <authorList>
            <consortium name="DOE Joint Genome Institute"/>
            <person name="Miettinen O."/>
            <person name="Riley R."/>
            <person name="Acob R."/>
            <person name="Barry K."/>
            <person name="Cullen D."/>
            <person name="De Vries R."/>
            <person name="Hainaut M."/>
            <person name="Hatakka A."/>
            <person name="Henrissat B."/>
            <person name="Hilden K."/>
            <person name="Kuo R."/>
            <person name="Labutti K."/>
            <person name="Lipzen A."/>
            <person name="Makela M.R."/>
            <person name="Sandor L."/>
            <person name="Spatafora J.W."/>
            <person name="Grigoriev I.V."/>
            <person name="Hibbett D.S."/>
        </authorList>
    </citation>
    <scope>NUCLEOTIDE SEQUENCE [LARGE SCALE GENOMIC DNA]</scope>
    <source>
        <strain evidence="2 3">3A-2</strain>
    </source>
</reference>
<protein>
    <submittedName>
        <fullName evidence="2">Uncharacterized protein</fullName>
    </submittedName>
</protein>
<feature type="compositionally biased region" description="Acidic residues" evidence="1">
    <location>
        <begin position="101"/>
        <end position="111"/>
    </location>
</feature>
<proteinExistence type="predicted"/>
<name>A0A8E2AUT6_9APHY</name>
<dbReference type="OrthoDB" id="2564267at2759"/>
<organism evidence="2 3">
    <name type="scientific">Obba rivulosa</name>
    <dbReference type="NCBI Taxonomy" id="1052685"/>
    <lineage>
        <taxon>Eukaryota</taxon>
        <taxon>Fungi</taxon>
        <taxon>Dikarya</taxon>
        <taxon>Basidiomycota</taxon>
        <taxon>Agaricomycotina</taxon>
        <taxon>Agaricomycetes</taxon>
        <taxon>Polyporales</taxon>
        <taxon>Gelatoporiaceae</taxon>
        <taxon>Obba</taxon>
    </lineage>
</organism>
<feature type="compositionally biased region" description="Low complexity" evidence="1">
    <location>
        <begin position="245"/>
        <end position="254"/>
    </location>
</feature>
<feature type="region of interest" description="Disordered" evidence="1">
    <location>
        <begin position="59"/>
        <end position="167"/>
    </location>
</feature>
<keyword evidence="3" id="KW-1185">Reference proteome</keyword>
<feature type="compositionally biased region" description="Low complexity" evidence="1">
    <location>
        <begin position="867"/>
        <end position="880"/>
    </location>
</feature>
<feature type="region of interest" description="Disordered" evidence="1">
    <location>
        <begin position="429"/>
        <end position="466"/>
    </location>
</feature>
<evidence type="ECO:0000313" key="2">
    <source>
        <dbReference type="EMBL" id="OCH90981.1"/>
    </source>
</evidence>
<feature type="region of interest" description="Disordered" evidence="1">
    <location>
        <begin position="579"/>
        <end position="619"/>
    </location>
</feature>
<dbReference type="AlphaFoldDB" id="A0A8E2AUT6"/>
<feature type="compositionally biased region" description="Polar residues" evidence="1">
    <location>
        <begin position="598"/>
        <end position="619"/>
    </location>
</feature>
<feature type="compositionally biased region" description="Low complexity" evidence="1">
    <location>
        <begin position="262"/>
        <end position="272"/>
    </location>
</feature>
<dbReference type="Proteomes" id="UP000250043">
    <property type="component" value="Unassembled WGS sequence"/>
</dbReference>
<feature type="region of interest" description="Disordered" evidence="1">
    <location>
        <begin position="672"/>
        <end position="825"/>
    </location>
</feature>
<evidence type="ECO:0000256" key="1">
    <source>
        <dbReference type="SAM" id="MobiDB-lite"/>
    </source>
</evidence>
<feature type="compositionally biased region" description="Acidic residues" evidence="1">
    <location>
        <begin position="755"/>
        <end position="766"/>
    </location>
</feature>
<dbReference type="EMBL" id="KV722394">
    <property type="protein sequence ID" value="OCH90981.1"/>
    <property type="molecule type" value="Genomic_DNA"/>
</dbReference>
<feature type="compositionally biased region" description="Low complexity" evidence="1">
    <location>
        <begin position="739"/>
        <end position="748"/>
    </location>
</feature>
<feature type="compositionally biased region" description="Basic residues" evidence="1">
    <location>
        <begin position="689"/>
        <end position="702"/>
    </location>
</feature>